<evidence type="ECO:0000256" key="11">
    <source>
        <dbReference type="ARBA" id="ARBA00023284"/>
    </source>
</evidence>
<evidence type="ECO:0000256" key="6">
    <source>
        <dbReference type="ARBA" id="ARBA00022729"/>
    </source>
</evidence>
<dbReference type="CDD" id="cd02961">
    <property type="entry name" value="PDI_a_family"/>
    <property type="match status" value="1"/>
</dbReference>
<feature type="domain" description="Thioredoxin" evidence="17">
    <location>
        <begin position="7"/>
        <end position="173"/>
    </location>
</feature>
<accession>A0AAV9GFR3</accession>
<sequence length="501" mass="54611">MHNIQKFAFGLLAAAAVASASDVEVLKKDTFDDFVKANDIVLAEFYAPWCGHCKALAPEYEDAATQLKDKGIKLAKVDCTEETDLCQQHGVEGYPTLKVFRGLDNVSPYKGQRKAAAITSYMIKQSLPAVSGVNKENLEDFKKADKVVLVAYVSPTDKASRDVFESVAEKLRDNYPFGFSNEVDLAEAEGVSQPAIVLYKDFDEGKATFTAKFEAEAIEKFAKTASTPLIGEVGPETYSDYMSAGIPLAYIFAETPEERKELSEAIKPIAEAQRGVINFATIDAAAYGAHAGNLNLKADKFPAFAIQETVKNQKFPYDQEKKITHDDIKAFVDDFVAGKIEPSVKSEPIPESNDGPVTVVVAKNYEQIVLDDSKDVLIEFYAPWCGHCKSLAPKYEELGALYAKSEFKDKVVIAKVDATANDVPDEIQGFPTIKLYPAGAKDKAVTYSGARTVEDLIKFIAENGKYKAQVAEETEEASAAPAATESSTTSAESAEETHDEL</sequence>
<feature type="compositionally biased region" description="Low complexity" evidence="16">
    <location>
        <begin position="477"/>
        <end position="492"/>
    </location>
</feature>
<evidence type="ECO:0000256" key="8">
    <source>
        <dbReference type="ARBA" id="ARBA00022824"/>
    </source>
</evidence>
<dbReference type="EMBL" id="MU865948">
    <property type="protein sequence ID" value="KAK4447649.1"/>
    <property type="molecule type" value="Genomic_DNA"/>
</dbReference>
<reference evidence="18" key="1">
    <citation type="journal article" date="2023" name="Mol. Phylogenet. Evol.">
        <title>Genome-scale phylogeny and comparative genomics of the fungal order Sordariales.</title>
        <authorList>
            <person name="Hensen N."/>
            <person name="Bonometti L."/>
            <person name="Westerberg I."/>
            <person name="Brannstrom I.O."/>
            <person name="Guillou S."/>
            <person name="Cros-Aarteil S."/>
            <person name="Calhoun S."/>
            <person name="Haridas S."/>
            <person name="Kuo A."/>
            <person name="Mondo S."/>
            <person name="Pangilinan J."/>
            <person name="Riley R."/>
            <person name="LaButti K."/>
            <person name="Andreopoulos B."/>
            <person name="Lipzen A."/>
            <person name="Chen C."/>
            <person name="Yan M."/>
            <person name="Daum C."/>
            <person name="Ng V."/>
            <person name="Clum A."/>
            <person name="Steindorff A."/>
            <person name="Ohm R.A."/>
            <person name="Martin F."/>
            <person name="Silar P."/>
            <person name="Natvig D.O."/>
            <person name="Lalanne C."/>
            <person name="Gautier V."/>
            <person name="Ament-Velasquez S.L."/>
            <person name="Kruys A."/>
            <person name="Hutchinson M.I."/>
            <person name="Powell A.J."/>
            <person name="Barry K."/>
            <person name="Miller A.N."/>
            <person name="Grigoriev I.V."/>
            <person name="Debuchy R."/>
            <person name="Gladieux P."/>
            <person name="Hiltunen Thoren M."/>
            <person name="Johannesson H."/>
        </authorList>
    </citation>
    <scope>NUCLEOTIDE SEQUENCE</scope>
    <source>
        <strain evidence="18">PSN243</strain>
    </source>
</reference>
<evidence type="ECO:0000313" key="19">
    <source>
        <dbReference type="Proteomes" id="UP001321760"/>
    </source>
</evidence>
<dbReference type="InterPro" id="IPR017937">
    <property type="entry name" value="Thioredoxin_CS"/>
</dbReference>
<feature type="disulfide bond" description="Redox-active" evidence="13">
    <location>
        <begin position="50"/>
        <end position="53"/>
    </location>
</feature>
<keyword evidence="9 13" id="KW-1015">Disulfide bond</keyword>
<keyword evidence="7" id="KW-0677">Repeat</keyword>
<dbReference type="GO" id="GO:0051082">
    <property type="term" value="F:unfolded protein binding"/>
    <property type="evidence" value="ECO:0007669"/>
    <property type="project" value="UniProtKB-ARBA"/>
</dbReference>
<comment type="subcellular location">
    <subcellularLocation>
        <location evidence="3">Endoplasmic reticulum lumen</location>
    </subcellularLocation>
</comment>
<evidence type="ECO:0000313" key="18">
    <source>
        <dbReference type="EMBL" id="KAK4447649.1"/>
    </source>
</evidence>
<evidence type="ECO:0000256" key="16">
    <source>
        <dbReference type="SAM" id="MobiDB-lite"/>
    </source>
</evidence>
<dbReference type="NCBIfam" id="TIGR01130">
    <property type="entry name" value="ER_PDI_fam"/>
    <property type="match status" value="1"/>
</dbReference>
<dbReference type="FunFam" id="3.40.30.10:FF:000139">
    <property type="entry name" value="Protein disulfide-isomerase"/>
    <property type="match status" value="1"/>
</dbReference>
<evidence type="ECO:0000256" key="10">
    <source>
        <dbReference type="ARBA" id="ARBA00023235"/>
    </source>
</evidence>
<dbReference type="GO" id="GO:0034976">
    <property type="term" value="P:response to endoplasmic reticulum stress"/>
    <property type="evidence" value="ECO:0007669"/>
    <property type="project" value="TreeGrafter"/>
</dbReference>
<evidence type="ECO:0000256" key="2">
    <source>
        <dbReference type="ARBA" id="ARBA00002692"/>
    </source>
</evidence>
<dbReference type="AlphaFoldDB" id="A0AAV9GFR3"/>
<name>A0AAV9GFR3_9PEZI</name>
<evidence type="ECO:0000259" key="17">
    <source>
        <dbReference type="PROSITE" id="PS51352"/>
    </source>
</evidence>
<dbReference type="GO" id="GO:0003756">
    <property type="term" value="F:protein disulfide isomerase activity"/>
    <property type="evidence" value="ECO:0007669"/>
    <property type="project" value="UniProtKB-EC"/>
</dbReference>
<dbReference type="Pfam" id="PF13848">
    <property type="entry name" value="Thioredoxin_6"/>
    <property type="match status" value="1"/>
</dbReference>
<dbReference type="PROSITE" id="PS51352">
    <property type="entry name" value="THIOREDOXIN_2"/>
    <property type="match status" value="2"/>
</dbReference>
<feature type="chain" id="PRO_5043103819" description="Protein disulfide-isomerase" evidence="15">
    <location>
        <begin position="21"/>
        <end position="501"/>
    </location>
</feature>
<dbReference type="FunFam" id="3.40.30.10:FF:000154">
    <property type="entry name" value="Protein disulfide-isomerase"/>
    <property type="match status" value="1"/>
</dbReference>
<dbReference type="GO" id="GO:0015035">
    <property type="term" value="F:protein-disulfide reductase activity"/>
    <property type="evidence" value="ECO:0007669"/>
    <property type="project" value="UniProtKB-ARBA"/>
</dbReference>
<evidence type="ECO:0000256" key="13">
    <source>
        <dbReference type="PIRSR" id="PIRSR605792-51"/>
    </source>
</evidence>
<evidence type="ECO:0000256" key="9">
    <source>
        <dbReference type="ARBA" id="ARBA00023157"/>
    </source>
</evidence>
<keyword evidence="10 15" id="KW-0413">Isomerase</keyword>
<dbReference type="NCBIfam" id="TIGR01126">
    <property type="entry name" value="pdi_dom"/>
    <property type="match status" value="2"/>
</dbReference>
<dbReference type="PANTHER" id="PTHR18929:SF132">
    <property type="entry name" value="PROTEIN DISULFIDE-ISOMERASE A3"/>
    <property type="match status" value="1"/>
</dbReference>
<dbReference type="PROSITE" id="PS00194">
    <property type="entry name" value="THIOREDOXIN_1"/>
    <property type="match status" value="2"/>
</dbReference>
<comment type="caution">
    <text evidence="18">The sequence shown here is derived from an EMBL/GenBank/DDBJ whole genome shotgun (WGS) entry which is preliminary data.</text>
</comment>
<comment type="catalytic activity">
    <reaction evidence="1 15">
        <text>Catalyzes the rearrangement of -S-S- bonds in proteins.</text>
        <dbReference type="EC" id="5.3.4.1"/>
    </reaction>
</comment>
<dbReference type="InterPro" id="IPR036249">
    <property type="entry name" value="Thioredoxin-like_sf"/>
</dbReference>
<keyword evidence="6 15" id="KW-0732">Signal</keyword>
<evidence type="ECO:0000256" key="4">
    <source>
        <dbReference type="ARBA" id="ARBA00006347"/>
    </source>
</evidence>
<dbReference type="GO" id="GO:0006457">
    <property type="term" value="P:protein folding"/>
    <property type="evidence" value="ECO:0007669"/>
    <property type="project" value="TreeGrafter"/>
</dbReference>
<dbReference type="Gene3D" id="3.40.30.10">
    <property type="entry name" value="Glutaredoxin"/>
    <property type="match status" value="4"/>
</dbReference>
<dbReference type="SUPFAM" id="SSF52833">
    <property type="entry name" value="Thioredoxin-like"/>
    <property type="match status" value="4"/>
</dbReference>
<proteinExistence type="inferred from homology"/>
<dbReference type="FunFam" id="3.40.30.10:FF:000017">
    <property type="entry name" value="Protein disulfide-isomerase A4"/>
    <property type="match status" value="1"/>
</dbReference>
<organism evidence="18 19">
    <name type="scientific">Podospora aff. communis PSN243</name>
    <dbReference type="NCBI Taxonomy" id="3040156"/>
    <lineage>
        <taxon>Eukaryota</taxon>
        <taxon>Fungi</taxon>
        <taxon>Dikarya</taxon>
        <taxon>Ascomycota</taxon>
        <taxon>Pezizomycotina</taxon>
        <taxon>Sordariomycetes</taxon>
        <taxon>Sordariomycetidae</taxon>
        <taxon>Sordariales</taxon>
        <taxon>Podosporaceae</taxon>
        <taxon>Podospora</taxon>
    </lineage>
</organism>
<dbReference type="PANTHER" id="PTHR18929">
    <property type="entry name" value="PROTEIN DISULFIDE ISOMERASE"/>
    <property type="match status" value="1"/>
</dbReference>
<reference evidence="18" key="2">
    <citation type="submission" date="2023-05" db="EMBL/GenBank/DDBJ databases">
        <authorList>
            <consortium name="Lawrence Berkeley National Laboratory"/>
            <person name="Steindorff A."/>
            <person name="Hensen N."/>
            <person name="Bonometti L."/>
            <person name="Westerberg I."/>
            <person name="Brannstrom I.O."/>
            <person name="Guillou S."/>
            <person name="Cros-Aarteil S."/>
            <person name="Calhoun S."/>
            <person name="Haridas S."/>
            <person name="Kuo A."/>
            <person name="Mondo S."/>
            <person name="Pangilinan J."/>
            <person name="Riley R."/>
            <person name="Labutti K."/>
            <person name="Andreopoulos B."/>
            <person name="Lipzen A."/>
            <person name="Chen C."/>
            <person name="Yanf M."/>
            <person name="Daum C."/>
            <person name="Ng V."/>
            <person name="Clum A."/>
            <person name="Ohm R."/>
            <person name="Martin F."/>
            <person name="Silar P."/>
            <person name="Natvig D."/>
            <person name="Lalanne C."/>
            <person name="Gautier V."/>
            <person name="Ament-Velasquez S.L."/>
            <person name="Kruys A."/>
            <person name="Hutchinson M.I."/>
            <person name="Powell A.J."/>
            <person name="Barry K."/>
            <person name="Miller A.N."/>
            <person name="Grigoriev I.V."/>
            <person name="Debuchy R."/>
            <person name="Gladieux P."/>
            <person name="Thoren M.H."/>
            <person name="Johannesson H."/>
        </authorList>
    </citation>
    <scope>NUCLEOTIDE SEQUENCE</scope>
    <source>
        <strain evidence="18">PSN243</strain>
    </source>
</reference>
<feature type="region of interest" description="Disordered" evidence="16">
    <location>
        <begin position="470"/>
        <end position="501"/>
    </location>
</feature>
<comment type="function">
    <text evidence="2">Participates in the folding of proteins containing disulfide bonds, may be involved in glycosylation, prolyl hydroxylation and triglyceride transfer.</text>
</comment>
<evidence type="ECO:0000256" key="12">
    <source>
        <dbReference type="ARBA" id="ARBA00039846"/>
    </source>
</evidence>
<keyword evidence="8" id="KW-0256">Endoplasmic reticulum</keyword>
<protein>
    <recommendedName>
        <fullName evidence="12 15">Protein disulfide-isomerase</fullName>
        <ecNumber evidence="5 15">5.3.4.1</ecNumber>
    </recommendedName>
</protein>
<feature type="disulfide bond" description="Redox-active" evidence="13">
    <location>
        <begin position="385"/>
        <end position="388"/>
    </location>
</feature>
<dbReference type="PRINTS" id="PR00421">
    <property type="entry name" value="THIOREDOXIN"/>
</dbReference>
<dbReference type="InterPro" id="IPR005792">
    <property type="entry name" value="Prot_disulphide_isomerase"/>
</dbReference>
<feature type="signal peptide" evidence="15">
    <location>
        <begin position="1"/>
        <end position="20"/>
    </location>
</feature>
<evidence type="ECO:0000256" key="1">
    <source>
        <dbReference type="ARBA" id="ARBA00001182"/>
    </source>
</evidence>
<dbReference type="Proteomes" id="UP001321760">
    <property type="component" value="Unassembled WGS sequence"/>
</dbReference>
<comment type="similarity">
    <text evidence="4 14">Belongs to the protein disulfide isomerase family.</text>
</comment>
<keyword evidence="19" id="KW-1185">Reference proteome</keyword>
<dbReference type="FunFam" id="3.40.30.10:FF:000185">
    <property type="entry name" value="Protein disulfide-isomerase"/>
    <property type="match status" value="1"/>
</dbReference>
<evidence type="ECO:0000256" key="14">
    <source>
        <dbReference type="RuleBase" id="RU004208"/>
    </source>
</evidence>
<dbReference type="CDD" id="cd02982">
    <property type="entry name" value="PDI_b'_family"/>
    <property type="match status" value="1"/>
</dbReference>
<dbReference type="GO" id="GO:0005788">
    <property type="term" value="C:endoplasmic reticulum lumen"/>
    <property type="evidence" value="ECO:0007669"/>
    <property type="project" value="UniProtKB-SubCell"/>
</dbReference>
<evidence type="ECO:0000256" key="15">
    <source>
        <dbReference type="RuleBase" id="RU361130"/>
    </source>
</evidence>
<evidence type="ECO:0000256" key="5">
    <source>
        <dbReference type="ARBA" id="ARBA00012723"/>
    </source>
</evidence>
<keyword evidence="11 13" id="KW-0676">Redox-active center</keyword>
<dbReference type="CDD" id="cd02995">
    <property type="entry name" value="PDI_a_PDI_a'_C"/>
    <property type="match status" value="1"/>
</dbReference>
<feature type="domain" description="Thioredoxin" evidence="17">
    <location>
        <begin position="335"/>
        <end position="465"/>
    </location>
</feature>
<evidence type="ECO:0000256" key="7">
    <source>
        <dbReference type="ARBA" id="ARBA00022737"/>
    </source>
</evidence>
<dbReference type="Pfam" id="PF00085">
    <property type="entry name" value="Thioredoxin"/>
    <property type="match status" value="2"/>
</dbReference>
<gene>
    <name evidence="18" type="ORF">QBC34DRAFT_409218</name>
</gene>
<evidence type="ECO:0000256" key="3">
    <source>
        <dbReference type="ARBA" id="ARBA00004319"/>
    </source>
</evidence>
<dbReference type="InterPro" id="IPR005788">
    <property type="entry name" value="PDI_thioredoxin-like_dom"/>
</dbReference>
<dbReference type="CDD" id="cd02981">
    <property type="entry name" value="PDI_b_family"/>
    <property type="match status" value="1"/>
</dbReference>
<dbReference type="InterPro" id="IPR013766">
    <property type="entry name" value="Thioredoxin_domain"/>
</dbReference>
<dbReference type="EC" id="5.3.4.1" evidence="5 15"/>